<evidence type="ECO:0000313" key="4">
    <source>
        <dbReference type="Proteomes" id="UP000029981"/>
    </source>
</evidence>
<dbReference type="PANTHER" id="PTHR46935:SF2">
    <property type="entry name" value="PENTACOTRIPEPTIDE-REPEAT REGION OF PRORP DOMAIN-CONTAINING PROTEIN"/>
    <property type="match status" value="1"/>
</dbReference>
<evidence type="ECO:0000256" key="1">
    <source>
        <dbReference type="ARBA" id="ARBA00022737"/>
    </source>
</evidence>
<dbReference type="GO" id="GO:0009507">
    <property type="term" value="C:chloroplast"/>
    <property type="evidence" value="ECO:0000318"/>
    <property type="project" value="GO_Central"/>
</dbReference>
<reference evidence="3 4" key="4">
    <citation type="journal article" date="2011" name="BMC Genomics">
        <title>RNA-Seq improves annotation of protein-coding genes in the cucumber genome.</title>
        <authorList>
            <person name="Li Z."/>
            <person name="Zhang Z."/>
            <person name="Yan P."/>
            <person name="Huang S."/>
            <person name="Fei Z."/>
            <person name="Lin K."/>
        </authorList>
    </citation>
    <scope>NUCLEOTIDE SEQUENCE [LARGE SCALE GENOMIC DNA]</scope>
    <source>
        <strain evidence="4">cv. 9930</strain>
    </source>
</reference>
<reference evidence="3 4" key="3">
    <citation type="journal article" date="2010" name="BMC Genomics">
        <title>Transcriptome sequencing and comparative analysis of cucumber flowers with different sex types.</title>
        <authorList>
            <person name="Guo S."/>
            <person name="Zheng Y."/>
            <person name="Joung J.G."/>
            <person name="Liu S."/>
            <person name="Zhang Z."/>
            <person name="Crasta O.R."/>
            <person name="Sobral B.W."/>
            <person name="Xu Y."/>
            <person name="Huang S."/>
            <person name="Fei Z."/>
        </authorList>
    </citation>
    <scope>NUCLEOTIDE SEQUENCE [LARGE SCALE GENOMIC DNA]</scope>
    <source>
        <strain evidence="4">cv. 9930</strain>
    </source>
</reference>
<dbReference type="InterPro" id="IPR044645">
    <property type="entry name" value="DG1/EMB2279-like"/>
</dbReference>
<keyword evidence="1" id="KW-0677">Repeat</keyword>
<dbReference type="EMBL" id="CM002927">
    <property type="protein sequence ID" value="KGN48615.1"/>
    <property type="molecule type" value="Genomic_DNA"/>
</dbReference>
<accession>A0A0A0KFY8</accession>
<dbReference type="Gramene" id="KGN48615">
    <property type="protein sequence ID" value="KGN48615"/>
    <property type="gene ID" value="Csa_6G495690"/>
</dbReference>
<dbReference type="KEGG" id="csv:101212071"/>
<feature type="repeat" description="PPR" evidence="2">
    <location>
        <begin position="342"/>
        <end position="376"/>
    </location>
</feature>
<dbReference type="FunFam" id="1.25.40.10:FF:001552">
    <property type="entry name" value="Predicted protein"/>
    <property type="match status" value="1"/>
</dbReference>
<gene>
    <name evidence="3" type="ORF">Csa_6G495690</name>
</gene>
<dbReference type="Pfam" id="PF13812">
    <property type="entry name" value="PPR_3"/>
    <property type="match status" value="2"/>
</dbReference>
<sequence length="860" mass="98041">MEALNSNTPIPSPKFEPDTDKIKRMLLQKGVYPTPRIVRSLRKKEIQKYNRKLKRVAERQSAQSPPLSESQKQLIAEETHFLTLRSEYKEFSKAIEAKPAGGLMVGRPWERLERVNFKELTGVRTGYNRDSLKKESLRELRKLFETRKLEESQWALDDDVELKEEWLESENDRYDVVKRRRGDGEVIRFLVDRLSSGPISMRDWKFSRMMIRSGLQFNEGQLLKILDALGAKGCWKQALSVVEWVYNLKSHSHSKSRFVYTKLLAVLGMARKPQEALQIFNLMRGDGQIYPDMAAYHSIAVTLGQAGLLKQLLKVIEFMRQQPSKKVRNKCRKSWDPAVEPDLVIYNAILNACIPTLEWKGVYWVFTQLRKSGLRPNGATYGLSMEVMLKSGKYEQLHNLFTKMKKNGQTLKANTYRVLVKAFWEEGNVNGAIEAVRDMEQRGVVGSASVYYELACCLCYNGKWQDALVEVEKMKTLSHMKPLVVTFTGMISSSFNGGHIDDCISIFEYMKQICAPNIGTINTMLKVYGRNDMYSKAKDLFEEIKRKADSSSHDSAVPSLVPDEYTYASMLEAAASSLQWEYFESVYREMALSGYQLDQSKHALLLVEASKAGKWYLLDHAFDTILEAGQIPHPLLFTEMILQLTTQDNYEQAVTLVRTMGYAPFQVSERQWTELFEGNTDRIRRNNLKQLLHALGDCDASEATVSNLSRSLQSLCKFDIPENTSQSVACDHDATDELQLPDSENMENMKLHPDEDESLDIIPVDHASLNMKVNSESKMSPWSVSISDGALGTGQFSDGSNNVHSPFDLCGESEDDEEELNTLLDEFDDAYDSNLPAVNEILETWKEERKADGLFLHSLN</sequence>
<dbReference type="AlphaFoldDB" id="A0A0A0KFY8"/>
<feature type="repeat" description="PPR" evidence="2">
    <location>
        <begin position="412"/>
        <end position="446"/>
    </location>
</feature>
<dbReference type="PROSITE" id="PS51375">
    <property type="entry name" value="PPR"/>
    <property type="match status" value="3"/>
</dbReference>
<dbReference type="OMA" id="WKFSRLM"/>
<reference evidence="3 4" key="1">
    <citation type="journal article" date="2009" name="Nat. Genet.">
        <title>The genome of the cucumber, Cucumis sativus L.</title>
        <authorList>
            <person name="Huang S."/>
            <person name="Li R."/>
            <person name="Zhang Z."/>
            <person name="Li L."/>
            <person name="Gu X."/>
            <person name="Fan W."/>
            <person name="Lucas W.J."/>
            <person name="Wang X."/>
            <person name="Xie B."/>
            <person name="Ni P."/>
            <person name="Ren Y."/>
            <person name="Zhu H."/>
            <person name="Li J."/>
            <person name="Lin K."/>
            <person name="Jin W."/>
            <person name="Fei Z."/>
            <person name="Li G."/>
            <person name="Staub J."/>
            <person name="Kilian A."/>
            <person name="van der Vossen E.A."/>
            <person name="Wu Y."/>
            <person name="Guo J."/>
            <person name="He J."/>
            <person name="Jia Z."/>
            <person name="Ren Y."/>
            <person name="Tian G."/>
            <person name="Lu Y."/>
            <person name="Ruan J."/>
            <person name="Qian W."/>
            <person name="Wang M."/>
            <person name="Huang Q."/>
            <person name="Li B."/>
            <person name="Xuan Z."/>
            <person name="Cao J."/>
            <person name="Asan"/>
            <person name="Wu Z."/>
            <person name="Zhang J."/>
            <person name="Cai Q."/>
            <person name="Bai Y."/>
            <person name="Zhao B."/>
            <person name="Han Y."/>
            <person name="Li Y."/>
            <person name="Li X."/>
            <person name="Wang S."/>
            <person name="Shi Q."/>
            <person name="Liu S."/>
            <person name="Cho W.K."/>
            <person name="Kim J.Y."/>
            <person name="Xu Y."/>
            <person name="Heller-Uszynska K."/>
            <person name="Miao H."/>
            <person name="Cheng Z."/>
            <person name="Zhang S."/>
            <person name="Wu J."/>
            <person name="Yang Y."/>
            <person name="Kang H."/>
            <person name="Li M."/>
            <person name="Liang H."/>
            <person name="Ren X."/>
            <person name="Shi Z."/>
            <person name="Wen M."/>
            <person name="Jian M."/>
            <person name="Yang H."/>
            <person name="Zhang G."/>
            <person name="Yang Z."/>
            <person name="Chen R."/>
            <person name="Liu S."/>
            <person name="Li J."/>
            <person name="Ma L."/>
            <person name="Liu H."/>
            <person name="Zhou Y."/>
            <person name="Zhao J."/>
            <person name="Fang X."/>
            <person name="Li G."/>
            <person name="Fang L."/>
            <person name="Li Y."/>
            <person name="Liu D."/>
            <person name="Zheng H."/>
            <person name="Zhang Y."/>
            <person name="Qin N."/>
            <person name="Li Z."/>
            <person name="Yang G."/>
            <person name="Yang S."/>
            <person name="Bolund L."/>
            <person name="Kristiansen K."/>
            <person name="Zheng H."/>
            <person name="Li S."/>
            <person name="Zhang X."/>
            <person name="Yang H."/>
            <person name="Wang J."/>
            <person name="Sun R."/>
            <person name="Zhang B."/>
            <person name="Jiang S."/>
            <person name="Wang J."/>
            <person name="Du Y."/>
            <person name="Li S."/>
        </authorList>
    </citation>
    <scope>NUCLEOTIDE SEQUENCE [LARGE SCALE GENOMIC DNA]</scope>
    <source>
        <strain evidence="4">cv. 9930</strain>
    </source>
</reference>
<organism evidence="3 4">
    <name type="scientific">Cucumis sativus</name>
    <name type="common">Cucumber</name>
    <dbReference type="NCBI Taxonomy" id="3659"/>
    <lineage>
        <taxon>Eukaryota</taxon>
        <taxon>Viridiplantae</taxon>
        <taxon>Streptophyta</taxon>
        <taxon>Embryophyta</taxon>
        <taxon>Tracheophyta</taxon>
        <taxon>Spermatophyta</taxon>
        <taxon>Magnoliopsida</taxon>
        <taxon>eudicotyledons</taxon>
        <taxon>Gunneridae</taxon>
        <taxon>Pentapetalae</taxon>
        <taxon>rosids</taxon>
        <taxon>fabids</taxon>
        <taxon>Cucurbitales</taxon>
        <taxon>Cucurbitaceae</taxon>
        <taxon>Benincaseae</taxon>
        <taxon>Cucumis</taxon>
    </lineage>
</organism>
<feature type="repeat" description="PPR" evidence="2">
    <location>
        <begin position="517"/>
        <end position="547"/>
    </location>
</feature>
<dbReference type="OrthoDB" id="1904535at2759"/>
<evidence type="ECO:0000313" key="3">
    <source>
        <dbReference type="EMBL" id="KGN48615.1"/>
    </source>
</evidence>
<dbReference type="GO" id="GO:0009658">
    <property type="term" value="P:chloroplast organization"/>
    <property type="evidence" value="ECO:0000318"/>
    <property type="project" value="GO_Central"/>
</dbReference>
<dbReference type="Gene3D" id="1.25.40.10">
    <property type="entry name" value="Tetratricopeptide repeat domain"/>
    <property type="match status" value="4"/>
</dbReference>
<dbReference type="eggNOG" id="KOG4197">
    <property type="taxonomic scope" value="Eukaryota"/>
</dbReference>
<dbReference type="InterPro" id="IPR002885">
    <property type="entry name" value="PPR_rpt"/>
</dbReference>
<dbReference type="InterPro" id="IPR011990">
    <property type="entry name" value="TPR-like_helical_dom_sf"/>
</dbReference>
<dbReference type="PANTHER" id="PTHR46935">
    <property type="entry name" value="OS01G0674700 PROTEIN"/>
    <property type="match status" value="1"/>
</dbReference>
<evidence type="ECO:0000256" key="2">
    <source>
        <dbReference type="PROSITE-ProRule" id="PRU00708"/>
    </source>
</evidence>
<proteinExistence type="predicted"/>
<evidence type="ECO:0008006" key="5">
    <source>
        <dbReference type="Google" id="ProtNLM"/>
    </source>
</evidence>
<dbReference type="STRING" id="3659.A0A0A0KFY8"/>
<protein>
    <recommendedName>
        <fullName evidence="5">Pentacotripeptide-repeat region of PRORP domain-containing protein</fullName>
    </recommendedName>
</protein>
<reference evidence="3 4" key="2">
    <citation type="journal article" date="2009" name="PLoS ONE">
        <title>An integrated genetic and cytogenetic map of the cucumber genome.</title>
        <authorList>
            <person name="Ren Y."/>
            <person name="Zhang Z."/>
            <person name="Liu J."/>
            <person name="Staub J.E."/>
            <person name="Han Y."/>
            <person name="Cheng Z."/>
            <person name="Li X."/>
            <person name="Lu J."/>
            <person name="Miao H."/>
            <person name="Kang H."/>
            <person name="Xie B."/>
            <person name="Gu X."/>
            <person name="Wang X."/>
            <person name="Du Y."/>
            <person name="Jin W."/>
            <person name="Huang S."/>
        </authorList>
    </citation>
    <scope>NUCLEOTIDE SEQUENCE [LARGE SCALE GENOMIC DNA]</scope>
    <source>
        <strain evidence="4">cv. 9930</strain>
    </source>
</reference>
<name>A0A0A0KFY8_CUCSA</name>
<keyword evidence="4" id="KW-1185">Reference proteome</keyword>
<dbReference type="NCBIfam" id="TIGR00756">
    <property type="entry name" value="PPR"/>
    <property type="match status" value="2"/>
</dbReference>
<dbReference type="Proteomes" id="UP000029981">
    <property type="component" value="Chromosome 6"/>
</dbReference>
<dbReference type="Pfam" id="PF01535">
    <property type="entry name" value="PPR"/>
    <property type="match status" value="2"/>
</dbReference>